<dbReference type="CDD" id="cd07993">
    <property type="entry name" value="LPLAT_DHAPAT-like"/>
    <property type="match status" value="1"/>
</dbReference>
<keyword evidence="4" id="KW-0472">Membrane</keyword>
<comment type="caution">
    <text evidence="7">The sequence shown here is derived from an EMBL/GenBank/DDBJ whole genome shotgun (WGS) entry which is preliminary data.</text>
</comment>
<dbReference type="GO" id="GO:0012505">
    <property type="term" value="C:endomembrane system"/>
    <property type="evidence" value="ECO:0007669"/>
    <property type="project" value="UniProtKB-SubCell"/>
</dbReference>
<keyword evidence="3" id="KW-0808">Transferase</keyword>
<dbReference type="Pfam" id="PF19277">
    <property type="entry name" value="GPAT_C"/>
    <property type="match status" value="1"/>
</dbReference>
<gene>
    <name evidence="7" type="ORF">PM001_LOCUS2856</name>
</gene>
<dbReference type="GO" id="GO:0019432">
    <property type="term" value="P:triglyceride biosynthetic process"/>
    <property type="evidence" value="ECO:0007669"/>
    <property type="project" value="TreeGrafter"/>
</dbReference>
<evidence type="ECO:0000313" key="8">
    <source>
        <dbReference type="Proteomes" id="UP001162060"/>
    </source>
</evidence>
<protein>
    <recommendedName>
        <fullName evidence="6">Phospholipid/glycerol acyltransferase domain-containing protein</fullName>
    </recommendedName>
</protein>
<reference evidence="7" key="1">
    <citation type="submission" date="2024-01" db="EMBL/GenBank/DDBJ databases">
        <authorList>
            <person name="Webb A."/>
        </authorList>
    </citation>
    <scope>NUCLEOTIDE SEQUENCE</scope>
    <source>
        <strain evidence="7">Pm1</strain>
    </source>
</reference>
<comment type="similarity">
    <text evidence="2">Belongs to the GPAT/DAPAT family.</text>
</comment>
<dbReference type="PANTHER" id="PTHR12563">
    <property type="entry name" value="GLYCEROL-3-PHOSPHATE ACYLTRANSFERASE"/>
    <property type="match status" value="1"/>
</dbReference>
<evidence type="ECO:0000256" key="3">
    <source>
        <dbReference type="ARBA" id="ARBA00022679"/>
    </source>
</evidence>
<comment type="subcellular location">
    <subcellularLocation>
        <location evidence="1">Endomembrane system</location>
        <topology evidence="1">Peripheral membrane protein</topology>
    </subcellularLocation>
</comment>
<dbReference type="AlphaFoldDB" id="A0AAV1T5D1"/>
<dbReference type="InterPro" id="IPR002123">
    <property type="entry name" value="Plipid/glycerol_acylTrfase"/>
</dbReference>
<evidence type="ECO:0000256" key="2">
    <source>
        <dbReference type="ARBA" id="ARBA00007937"/>
    </source>
</evidence>
<dbReference type="GO" id="GO:0006631">
    <property type="term" value="P:fatty acid metabolic process"/>
    <property type="evidence" value="ECO:0007669"/>
    <property type="project" value="TreeGrafter"/>
</dbReference>
<evidence type="ECO:0000256" key="1">
    <source>
        <dbReference type="ARBA" id="ARBA00004184"/>
    </source>
</evidence>
<name>A0AAV1T5D1_9STRA</name>
<dbReference type="GO" id="GO:0004366">
    <property type="term" value="F:glycerol-3-phosphate O-acyltransferase activity"/>
    <property type="evidence" value="ECO:0007669"/>
    <property type="project" value="TreeGrafter"/>
</dbReference>
<evidence type="ECO:0000313" key="7">
    <source>
        <dbReference type="EMBL" id="CAK7904175.1"/>
    </source>
</evidence>
<dbReference type="GO" id="GO:0006072">
    <property type="term" value="P:glycerol-3-phosphate metabolic process"/>
    <property type="evidence" value="ECO:0007669"/>
    <property type="project" value="TreeGrafter"/>
</dbReference>
<evidence type="ECO:0000259" key="6">
    <source>
        <dbReference type="SMART" id="SM00563"/>
    </source>
</evidence>
<dbReference type="SUPFAM" id="SSF69593">
    <property type="entry name" value="Glycerol-3-phosphate (1)-acyltransferase"/>
    <property type="match status" value="1"/>
</dbReference>
<organism evidence="7 8">
    <name type="scientific">Peronospora matthiolae</name>
    <dbReference type="NCBI Taxonomy" id="2874970"/>
    <lineage>
        <taxon>Eukaryota</taxon>
        <taxon>Sar</taxon>
        <taxon>Stramenopiles</taxon>
        <taxon>Oomycota</taxon>
        <taxon>Peronosporomycetes</taxon>
        <taxon>Peronosporales</taxon>
        <taxon>Peronosporaceae</taxon>
        <taxon>Peronospora</taxon>
    </lineage>
</organism>
<dbReference type="Pfam" id="PF01553">
    <property type="entry name" value="Acyltransferase"/>
    <property type="match status" value="1"/>
</dbReference>
<dbReference type="InterPro" id="IPR045520">
    <property type="entry name" value="GPAT/DHAPAT_C"/>
</dbReference>
<dbReference type="InterPro" id="IPR022284">
    <property type="entry name" value="GPAT/DHAPAT"/>
</dbReference>
<dbReference type="EMBL" id="CAKLBY020000028">
    <property type="protein sequence ID" value="CAK7904175.1"/>
    <property type="molecule type" value="Genomic_DNA"/>
</dbReference>
<dbReference type="PIRSF" id="PIRSF000437">
    <property type="entry name" value="GPAT_DHAPAT"/>
    <property type="match status" value="1"/>
</dbReference>
<keyword evidence="5" id="KW-0012">Acyltransferase</keyword>
<dbReference type="SMART" id="SM00563">
    <property type="entry name" value="PlsC"/>
    <property type="match status" value="1"/>
</dbReference>
<dbReference type="Proteomes" id="UP001162060">
    <property type="component" value="Unassembled WGS sequence"/>
</dbReference>
<evidence type="ECO:0000256" key="4">
    <source>
        <dbReference type="ARBA" id="ARBA00023136"/>
    </source>
</evidence>
<dbReference type="GO" id="GO:0031966">
    <property type="term" value="C:mitochondrial membrane"/>
    <property type="evidence" value="ECO:0007669"/>
    <property type="project" value="TreeGrafter"/>
</dbReference>
<dbReference type="PANTHER" id="PTHR12563:SF17">
    <property type="entry name" value="DIHYDROXYACETONE PHOSPHATE ACYLTRANSFERASE"/>
    <property type="match status" value="1"/>
</dbReference>
<sequence length="611" mass="68620">MNYKAVRKFGWLLRKVCRNMYDQIHVDETGLTQIRDLLADRRGSVVLVPTHRSYVDFLLMSYVFFAYNIPVPYVAAGEDFLHMGTLTKLLRESGAYFIRRSFSDDPLYTAVFRAYTQYLVSRGHTIEFFIEGSRSRSGKQLHPKFGILSTVVDCYLSEKVKNLYIVPVTIDYEKPLEVLLHQSELLGEGKIRESITALFKAMPVVRKKFGSISVKFGVPLDVKQYVDATLARAGKQEVSAPTSAIVEDLGYAITDALIENATCAMSHVVATILLVYRQGISKPELVRQAGRLRLEILRRGGRVVGTQGRSPTDVVDRALELLHELVIMRRKDLVEPAVTSREQYPNMIGLGYYRNKLLHWFNREGVLACAYHALDAFNSHSGKASWVSSTLGEAGVDRQELLDGASFLHKMLTMEFVRKDDPVADSVHLAKALEHLESRKVFISTAAASSSVRVEAVDSVMLSLLGTLVWPFIDSYWVAVTSLFALRPHGEVTTEDLLKRLQWLAETMYHEKLISFYESCSRETLQNALALLEGWSVLASRRRAPTGKKSASKVSKPAVQLLSLTPEYAIDGELEQLAMRVSRFRKLPPGVHPATTSETEVLARLPALSRM</sequence>
<accession>A0AAV1T5D1</accession>
<proteinExistence type="inferred from homology"/>
<dbReference type="GO" id="GO:0008654">
    <property type="term" value="P:phospholipid biosynthetic process"/>
    <property type="evidence" value="ECO:0007669"/>
    <property type="project" value="TreeGrafter"/>
</dbReference>
<dbReference type="InterPro" id="IPR041728">
    <property type="entry name" value="GPAT/DHAPAT_LPLAT"/>
</dbReference>
<evidence type="ECO:0000256" key="5">
    <source>
        <dbReference type="ARBA" id="ARBA00023315"/>
    </source>
</evidence>
<feature type="domain" description="Phospholipid/glycerol acyltransferase" evidence="6">
    <location>
        <begin position="45"/>
        <end position="173"/>
    </location>
</feature>